<evidence type="ECO:0008006" key="4">
    <source>
        <dbReference type="Google" id="ProtNLM"/>
    </source>
</evidence>
<organism evidence="2 3">
    <name type="scientific">Candidatus Blautia pullicola</name>
    <dbReference type="NCBI Taxonomy" id="2838498"/>
    <lineage>
        <taxon>Bacteria</taxon>
        <taxon>Bacillati</taxon>
        <taxon>Bacillota</taxon>
        <taxon>Clostridia</taxon>
        <taxon>Lachnospirales</taxon>
        <taxon>Lachnospiraceae</taxon>
        <taxon>Blautia</taxon>
    </lineage>
</organism>
<sequence>MKKDEKRDVVLCCFGYIHSWMLLAVIYLFFLCLGNKFSWENLARACLLWGPVVVLGEIQKRGKKLWGLFLAAALWCALLWKLGDSWREKGLFLVLVVFLFVLYCYERIQWGPGTLLCPGYLYLLLYGGTYFYAVFSEQERLGQVLLFGAGLYWLLILWCRNREQMLLFQQDNRDLYRFPGESIANASRLSLVLLSVATVAGMALFPFSGLDQGIYTLGRLLRRFIAWLLSGGSREPAVTLEETKEPEMRAPLLPEQEEASPFWQAFWDILEKVFTVAILLLAVAALCWGLYWLYKKYNARAMDNGDILEVLPKNVQDKREKLEGSKRIGRGLFSTKPEDRIRRYYRKKIEQNLRPKLSLSPVELEKAAGLSQKEGIEEFHRLYEKARYSGESCSRQEAGKMKDLDRQI</sequence>
<feature type="transmembrane region" description="Helical" evidence="1">
    <location>
        <begin position="9"/>
        <end position="30"/>
    </location>
</feature>
<keyword evidence="1" id="KW-1133">Transmembrane helix</keyword>
<feature type="transmembrane region" description="Helical" evidence="1">
    <location>
        <begin position="191"/>
        <end position="210"/>
    </location>
</feature>
<comment type="caution">
    <text evidence="2">The sequence shown here is derived from an EMBL/GenBank/DDBJ whole genome shotgun (WGS) entry which is preliminary data.</text>
</comment>
<dbReference type="EMBL" id="DXBG01000111">
    <property type="protein sequence ID" value="HIZ65163.1"/>
    <property type="molecule type" value="Genomic_DNA"/>
</dbReference>
<feature type="transmembrane region" description="Helical" evidence="1">
    <location>
        <begin position="117"/>
        <end position="135"/>
    </location>
</feature>
<proteinExistence type="predicted"/>
<dbReference type="Proteomes" id="UP000824056">
    <property type="component" value="Unassembled WGS sequence"/>
</dbReference>
<evidence type="ECO:0000313" key="2">
    <source>
        <dbReference type="EMBL" id="HIZ65163.1"/>
    </source>
</evidence>
<evidence type="ECO:0000256" key="1">
    <source>
        <dbReference type="SAM" id="Phobius"/>
    </source>
</evidence>
<protein>
    <recommendedName>
        <fullName evidence="4">DUF4129 domain-containing protein</fullName>
    </recommendedName>
</protein>
<feature type="transmembrane region" description="Helical" evidence="1">
    <location>
        <begin position="273"/>
        <end position="294"/>
    </location>
</feature>
<accession>A0A9D2FQJ8</accession>
<keyword evidence="1" id="KW-0812">Transmembrane</keyword>
<reference evidence="2" key="2">
    <citation type="submission" date="2021-04" db="EMBL/GenBank/DDBJ databases">
        <authorList>
            <person name="Gilroy R."/>
        </authorList>
    </citation>
    <scope>NUCLEOTIDE SEQUENCE</scope>
    <source>
        <strain evidence="2">1068</strain>
    </source>
</reference>
<feature type="transmembrane region" description="Helical" evidence="1">
    <location>
        <begin position="42"/>
        <end position="58"/>
    </location>
</feature>
<evidence type="ECO:0000313" key="3">
    <source>
        <dbReference type="Proteomes" id="UP000824056"/>
    </source>
</evidence>
<feature type="transmembrane region" description="Helical" evidence="1">
    <location>
        <begin position="65"/>
        <end position="83"/>
    </location>
</feature>
<feature type="transmembrane region" description="Helical" evidence="1">
    <location>
        <begin position="141"/>
        <end position="159"/>
    </location>
</feature>
<gene>
    <name evidence="2" type="ORF">H9809_04560</name>
</gene>
<keyword evidence="1" id="KW-0472">Membrane</keyword>
<dbReference type="AlphaFoldDB" id="A0A9D2FQJ8"/>
<name>A0A9D2FQJ8_9FIRM</name>
<feature type="transmembrane region" description="Helical" evidence="1">
    <location>
        <begin position="89"/>
        <end position="105"/>
    </location>
</feature>
<reference evidence="2" key="1">
    <citation type="journal article" date="2021" name="PeerJ">
        <title>Extensive microbial diversity within the chicken gut microbiome revealed by metagenomics and culture.</title>
        <authorList>
            <person name="Gilroy R."/>
            <person name="Ravi A."/>
            <person name="Getino M."/>
            <person name="Pursley I."/>
            <person name="Horton D.L."/>
            <person name="Alikhan N.F."/>
            <person name="Baker D."/>
            <person name="Gharbi K."/>
            <person name="Hall N."/>
            <person name="Watson M."/>
            <person name="Adriaenssens E.M."/>
            <person name="Foster-Nyarko E."/>
            <person name="Jarju S."/>
            <person name="Secka A."/>
            <person name="Antonio M."/>
            <person name="Oren A."/>
            <person name="Chaudhuri R.R."/>
            <person name="La Ragione R."/>
            <person name="Hildebrand F."/>
            <person name="Pallen M.J."/>
        </authorList>
    </citation>
    <scope>NUCLEOTIDE SEQUENCE</scope>
    <source>
        <strain evidence="2">1068</strain>
    </source>
</reference>